<reference evidence="1 2" key="1">
    <citation type="submission" date="2020-03" db="EMBL/GenBank/DDBJ databases">
        <title>Rubrivivax benzoatilyticus JA2 (sequenced after 10 years sub-culturing).</title>
        <authorList>
            <person name="Gupta D."/>
            <person name="Chintalapati S."/>
            <person name="Chintalapati V.R."/>
        </authorList>
    </citation>
    <scope>NUCLEOTIDE SEQUENCE [LARGE SCALE GENOMIC DNA]</scope>
    <source>
        <strain evidence="1 2">JA2-Mal</strain>
    </source>
</reference>
<proteinExistence type="predicted"/>
<evidence type="ECO:0000313" key="2">
    <source>
        <dbReference type="Proteomes" id="UP000802098"/>
    </source>
</evidence>
<sequence>MNEHEHLLVELETAKAVAGDLTASLPSLIDPAMLTLRSKLPFTALSIREVLFYRVAHLATAAVALYERNDYLGGVILTRSVIETVALSSAVERALNRFLRVRNKEALHRYLMQVLLARGAPDAKYKPMNVTGLVDRLDERAPGFRDRYNAFSECVHPNWSGTFGTFARIDEGTKIVHLGVSEYSTTWGAGVHALTDALIEFQRIYDTLPALITAMNDYFEKDGA</sequence>
<comment type="caution">
    <text evidence="1">The sequence shown here is derived from an EMBL/GenBank/DDBJ whole genome shotgun (WGS) entry which is preliminary data.</text>
</comment>
<organism evidence="1 2">
    <name type="scientific">Rubrivivax benzoatilyticus</name>
    <dbReference type="NCBI Taxonomy" id="316997"/>
    <lineage>
        <taxon>Bacteria</taxon>
        <taxon>Pseudomonadati</taxon>
        <taxon>Pseudomonadota</taxon>
        <taxon>Betaproteobacteria</taxon>
        <taxon>Burkholderiales</taxon>
        <taxon>Sphaerotilaceae</taxon>
        <taxon>Rubrivivax</taxon>
    </lineage>
</organism>
<dbReference type="RefSeq" id="WP_138938868.1">
    <property type="nucleotide sequence ID" value="NZ_JAAOCD010000008.1"/>
</dbReference>
<accession>A0ABX0HXR5</accession>
<name>A0ABX0HXR5_9BURK</name>
<protein>
    <submittedName>
        <fullName evidence="1">Uncharacterized protein</fullName>
    </submittedName>
</protein>
<dbReference type="EMBL" id="JAAOCD010000008">
    <property type="protein sequence ID" value="NHK99782.1"/>
    <property type="molecule type" value="Genomic_DNA"/>
</dbReference>
<gene>
    <name evidence="1" type="ORF">G7087_15470</name>
</gene>
<evidence type="ECO:0000313" key="1">
    <source>
        <dbReference type="EMBL" id="NHK99782.1"/>
    </source>
</evidence>
<dbReference type="Proteomes" id="UP000802098">
    <property type="component" value="Unassembled WGS sequence"/>
</dbReference>
<keyword evidence="2" id="KW-1185">Reference proteome</keyword>